<evidence type="ECO:0000313" key="3">
    <source>
        <dbReference type="Proteomes" id="UP000005150"/>
    </source>
</evidence>
<dbReference type="AlphaFoldDB" id="I8Y2F9"/>
<protein>
    <submittedName>
        <fullName evidence="2">Uncharacterized protein</fullName>
    </submittedName>
</protein>
<proteinExistence type="predicted"/>
<keyword evidence="1" id="KW-0472">Membrane</keyword>
<comment type="caution">
    <text evidence="2">The sequence shown here is derived from an EMBL/GenBank/DDBJ whole genome shotgun (WGS) entry which is preliminary data.</text>
</comment>
<keyword evidence="1" id="KW-1133">Transmembrane helix</keyword>
<dbReference type="EMBL" id="AGXV01000051">
    <property type="protein sequence ID" value="EIY56527.1"/>
    <property type="molecule type" value="Genomic_DNA"/>
</dbReference>
<sequence>MGVNSLLTRGCASSRIVIAFCSHCLYCFLPFLFQIFPALETFAGCIVLKGRGLEQPHPVCPPCKVTLIPGRRPPVLIIPERNDKGGNPQFPEHVQPEKVLLYGGIESYQHIAGNLVRLHMPDHLFQTLCQVQCGQVPGDVDVLFHLQPVQMPGLFLIHNPDVHTVQFHGLAGFQQILHRRPSLRIGKEVVVQYLNPFSFGIQFHRLHRPDIPFFLADEAERAFTDAAP</sequence>
<dbReference type="HOGENOM" id="CLU_1212850_0_0_10"/>
<evidence type="ECO:0000313" key="2">
    <source>
        <dbReference type="EMBL" id="EIY56527.1"/>
    </source>
</evidence>
<reference evidence="2 3" key="1">
    <citation type="submission" date="2012-02" db="EMBL/GenBank/DDBJ databases">
        <title>The Genome Sequence of Bacteroides salyersiae CL02T12C01.</title>
        <authorList>
            <consortium name="The Broad Institute Genome Sequencing Platform"/>
            <person name="Earl A."/>
            <person name="Ward D."/>
            <person name="Feldgarden M."/>
            <person name="Gevers D."/>
            <person name="Zitomersky N.L."/>
            <person name="Coyne M.J."/>
            <person name="Comstock L.E."/>
            <person name="Young S.K."/>
            <person name="Zeng Q."/>
            <person name="Gargeya S."/>
            <person name="Fitzgerald M."/>
            <person name="Haas B."/>
            <person name="Abouelleil A."/>
            <person name="Alvarado L."/>
            <person name="Arachchi H.M."/>
            <person name="Berlin A."/>
            <person name="Chapman S.B."/>
            <person name="Gearin G."/>
            <person name="Goldberg J."/>
            <person name="Griggs A."/>
            <person name="Gujja S."/>
            <person name="Hansen M."/>
            <person name="Heiman D."/>
            <person name="Howarth C."/>
            <person name="Larimer J."/>
            <person name="Lui A."/>
            <person name="MacDonald P.J.P."/>
            <person name="McCowen C."/>
            <person name="Montmayeur A."/>
            <person name="Murphy C."/>
            <person name="Neiman D."/>
            <person name="Pearson M."/>
            <person name="Priest M."/>
            <person name="Roberts A."/>
            <person name="Saif S."/>
            <person name="Shea T."/>
            <person name="Sisk P."/>
            <person name="Stolte C."/>
            <person name="Sykes S."/>
            <person name="Wortman J."/>
            <person name="Nusbaum C."/>
            <person name="Birren B."/>
        </authorList>
    </citation>
    <scope>NUCLEOTIDE SEQUENCE [LARGE SCALE GENOMIC DNA]</scope>
    <source>
        <strain evidence="2 3">CL02T12C01</strain>
    </source>
</reference>
<organism evidence="2 3">
    <name type="scientific">Bacteroides salyersiae CL02T12C01</name>
    <dbReference type="NCBI Taxonomy" id="997887"/>
    <lineage>
        <taxon>Bacteria</taxon>
        <taxon>Pseudomonadati</taxon>
        <taxon>Bacteroidota</taxon>
        <taxon>Bacteroidia</taxon>
        <taxon>Bacteroidales</taxon>
        <taxon>Bacteroidaceae</taxon>
        <taxon>Bacteroides</taxon>
    </lineage>
</organism>
<keyword evidence="3" id="KW-1185">Reference proteome</keyword>
<evidence type="ECO:0000256" key="1">
    <source>
        <dbReference type="SAM" id="Phobius"/>
    </source>
</evidence>
<keyword evidence="1" id="KW-0812">Transmembrane</keyword>
<name>I8Y2F9_9BACE</name>
<accession>I8Y2F9</accession>
<dbReference type="Proteomes" id="UP000005150">
    <property type="component" value="Unassembled WGS sequence"/>
</dbReference>
<feature type="transmembrane region" description="Helical" evidence="1">
    <location>
        <begin position="12"/>
        <end position="33"/>
    </location>
</feature>
<gene>
    <name evidence="2" type="ORF">HMPREF1071_04290</name>
</gene>